<dbReference type="AlphaFoldDB" id="A0A840HSJ2"/>
<dbReference type="Pfam" id="PF00550">
    <property type="entry name" value="PP-binding"/>
    <property type="match status" value="1"/>
</dbReference>
<accession>A0A840HSJ2</accession>
<comment type="caution">
    <text evidence="2">The sequence shown here is derived from an EMBL/GenBank/DDBJ whole genome shotgun (WGS) entry which is preliminary data.</text>
</comment>
<evidence type="ECO:0000313" key="2">
    <source>
        <dbReference type="EMBL" id="MBB4640965.1"/>
    </source>
</evidence>
<sequence length="79" mass="8848">MALTDRQLMTYLKDTLNFKEELDLESELFSTGALDSVSMLNLIAFVEETAGVEIRAEDVTLDNFDTAARILRFAEQSIG</sequence>
<reference evidence="2 3" key="1">
    <citation type="submission" date="2020-08" db="EMBL/GenBank/DDBJ databases">
        <title>Genomic Encyclopedia of Type Strains, Phase IV (KMG-IV): sequencing the most valuable type-strain genomes for metagenomic binning, comparative biology and taxonomic classification.</title>
        <authorList>
            <person name="Goeker M."/>
        </authorList>
    </citation>
    <scope>NUCLEOTIDE SEQUENCE [LARGE SCALE GENOMIC DNA]</scope>
    <source>
        <strain evidence="2 3">DSM 7465</strain>
    </source>
</reference>
<dbReference type="InterPro" id="IPR009081">
    <property type="entry name" value="PP-bd_ACP"/>
</dbReference>
<dbReference type="Proteomes" id="UP000575068">
    <property type="component" value="Unassembled WGS sequence"/>
</dbReference>
<dbReference type="InterPro" id="IPR036736">
    <property type="entry name" value="ACP-like_sf"/>
</dbReference>
<gene>
    <name evidence="2" type="ORF">HNQ99_001269</name>
</gene>
<dbReference type="EMBL" id="JACHOV010000004">
    <property type="protein sequence ID" value="MBB4640965.1"/>
    <property type="molecule type" value="Genomic_DNA"/>
</dbReference>
<dbReference type="Gene3D" id="1.10.1200.10">
    <property type="entry name" value="ACP-like"/>
    <property type="match status" value="1"/>
</dbReference>
<evidence type="ECO:0000259" key="1">
    <source>
        <dbReference type="Pfam" id="PF00550"/>
    </source>
</evidence>
<dbReference type="RefSeq" id="WP_184474791.1">
    <property type="nucleotide sequence ID" value="NZ_JACHOV010000004.1"/>
</dbReference>
<dbReference type="SUPFAM" id="SSF47336">
    <property type="entry name" value="ACP-like"/>
    <property type="match status" value="1"/>
</dbReference>
<feature type="domain" description="Carrier" evidence="1">
    <location>
        <begin position="7"/>
        <end position="71"/>
    </location>
</feature>
<protein>
    <submittedName>
        <fullName evidence="2">Acyl carrier protein</fullName>
    </submittedName>
</protein>
<organism evidence="2 3">
    <name type="scientific">Rhizorhapis suberifaciens</name>
    <name type="common">corky root of lettuce</name>
    <dbReference type="NCBI Taxonomy" id="13656"/>
    <lineage>
        <taxon>Bacteria</taxon>
        <taxon>Pseudomonadati</taxon>
        <taxon>Pseudomonadota</taxon>
        <taxon>Alphaproteobacteria</taxon>
        <taxon>Sphingomonadales</taxon>
        <taxon>Sphingomonadaceae</taxon>
        <taxon>Rhizorhapis</taxon>
    </lineage>
</organism>
<evidence type="ECO:0000313" key="3">
    <source>
        <dbReference type="Proteomes" id="UP000575068"/>
    </source>
</evidence>
<proteinExistence type="predicted"/>
<keyword evidence="3" id="KW-1185">Reference proteome</keyword>
<name>A0A840HSJ2_9SPHN</name>